<dbReference type="PANTHER" id="PTHR32432">
    <property type="entry name" value="CELL DIVISION PROTEIN FTSA-RELATED"/>
    <property type="match status" value="1"/>
</dbReference>
<dbReference type="InterPro" id="IPR043129">
    <property type="entry name" value="ATPase_NBD"/>
</dbReference>
<dbReference type="CDD" id="cd24049">
    <property type="entry name" value="ASKHA_NBD_PilM"/>
    <property type="match status" value="1"/>
</dbReference>
<dbReference type="InterPro" id="IPR003494">
    <property type="entry name" value="SHS2_FtsA"/>
</dbReference>
<comment type="caution">
    <text evidence="2">The sequence shown here is derived from an EMBL/GenBank/DDBJ whole genome shotgun (WGS) entry which is preliminary data.</text>
</comment>
<evidence type="ECO:0000259" key="1">
    <source>
        <dbReference type="SMART" id="SM00842"/>
    </source>
</evidence>
<dbReference type="Gene3D" id="3.30.420.40">
    <property type="match status" value="2"/>
</dbReference>
<proteinExistence type="predicted"/>
<dbReference type="PANTHER" id="PTHR32432:SF3">
    <property type="entry name" value="ETHANOLAMINE UTILIZATION PROTEIN EUTJ"/>
    <property type="match status" value="1"/>
</dbReference>
<dbReference type="PIRSF" id="PIRSF019169">
    <property type="entry name" value="PilM"/>
    <property type="match status" value="1"/>
</dbReference>
<dbReference type="NCBIfam" id="TIGR01175">
    <property type="entry name" value="pilM"/>
    <property type="match status" value="1"/>
</dbReference>
<dbReference type="EMBL" id="MFEG01000019">
    <property type="protein sequence ID" value="OGE76042.1"/>
    <property type="molecule type" value="Genomic_DNA"/>
</dbReference>
<evidence type="ECO:0000313" key="2">
    <source>
        <dbReference type="EMBL" id="OGE76042.1"/>
    </source>
</evidence>
<dbReference type="AlphaFoldDB" id="A0A1F5NES0"/>
<name>A0A1F5NES0_9BACT</name>
<dbReference type="GO" id="GO:0051301">
    <property type="term" value="P:cell division"/>
    <property type="evidence" value="ECO:0007669"/>
    <property type="project" value="InterPro"/>
</dbReference>
<dbReference type="SUPFAM" id="SSF53067">
    <property type="entry name" value="Actin-like ATPase domain"/>
    <property type="match status" value="2"/>
</dbReference>
<organism evidence="2 3">
    <name type="scientific">Candidatus Doudnabacteria bacterium RIFCSPHIGHO2_01_52_17</name>
    <dbReference type="NCBI Taxonomy" id="1817820"/>
    <lineage>
        <taxon>Bacteria</taxon>
        <taxon>Candidatus Doudnaibacteriota</taxon>
    </lineage>
</organism>
<dbReference type="InterPro" id="IPR005883">
    <property type="entry name" value="PilM"/>
</dbReference>
<gene>
    <name evidence="2" type="ORF">A3K06_02055</name>
</gene>
<evidence type="ECO:0000313" key="3">
    <source>
        <dbReference type="Proteomes" id="UP000176547"/>
    </source>
</evidence>
<sequence length="356" mass="39154">MLHCEVVFGRFESKKRNQRMFFSRSKSKLGIDIGTSSIKVAQLKKEQEAYSLETYGVVKVNYDVSGKADFDVITETAGVLKKLVAQSRTSTKKVVASLPNNIVFVSVIDMPKMGEKELKNAIQWEAQRYVPLPLEEVTLSWTALSEEEQEGKMKVLLTAVPSAVIENYLKMFKLAGLEPVALEIEALALIRSLVGNRKDSILIVDLGARNTSLNLVDKGFLRVSRNLGVGGDTITNGISRSLKVSSGRAEQFKKDLSIAGEIKELPQVIREVLDTIKYETLQLVKIFESSGGRIQEVILAGAGAQLPGLISFFDDTGLKCKLGEPLKFVSYDPRLKANLQEVGLSLSVALGLAMRE</sequence>
<protein>
    <recommendedName>
        <fullName evidence="1">SHS2 domain-containing protein</fullName>
    </recommendedName>
</protein>
<reference evidence="2 3" key="1">
    <citation type="journal article" date="2016" name="Nat. Commun.">
        <title>Thousands of microbial genomes shed light on interconnected biogeochemical processes in an aquifer system.</title>
        <authorList>
            <person name="Anantharaman K."/>
            <person name="Brown C.T."/>
            <person name="Hug L.A."/>
            <person name="Sharon I."/>
            <person name="Castelle C.J."/>
            <person name="Probst A.J."/>
            <person name="Thomas B.C."/>
            <person name="Singh A."/>
            <person name="Wilkins M.J."/>
            <person name="Karaoz U."/>
            <person name="Brodie E.L."/>
            <person name="Williams K.H."/>
            <person name="Hubbard S.S."/>
            <person name="Banfield J.F."/>
        </authorList>
    </citation>
    <scope>NUCLEOTIDE SEQUENCE [LARGE SCALE GENOMIC DNA]</scope>
</reference>
<dbReference type="InterPro" id="IPR050696">
    <property type="entry name" value="FtsA/MreB"/>
</dbReference>
<dbReference type="SMART" id="SM00842">
    <property type="entry name" value="FtsA"/>
    <property type="match status" value="1"/>
</dbReference>
<dbReference type="Pfam" id="PF11104">
    <property type="entry name" value="PilM_2"/>
    <property type="match status" value="1"/>
</dbReference>
<feature type="domain" description="SHS2" evidence="1">
    <location>
        <begin position="28"/>
        <end position="193"/>
    </location>
</feature>
<dbReference type="Proteomes" id="UP000176547">
    <property type="component" value="Unassembled WGS sequence"/>
</dbReference>
<dbReference type="Gene3D" id="3.30.1490.300">
    <property type="match status" value="1"/>
</dbReference>
<accession>A0A1F5NES0</accession>